<evidence type="ECO:0000313" key="1">
    <source>
        <dbReference type="EMBL" id="ATF25514.1"/>
    </source>
</evidence>
<gene>
    <name evidence="1" type="ORF">CNY62_03350</name>
</gene>
<evidence type="ECO:0000313" key="2">
    <source>
        <dbReference type="Proteomes" id="UP000243591"/>
    </source>
</evidence>
<reference evidence="1 2" key="1">
    <citation type="submission" date="2017-09" db="EMBL/GenBank/DDBJ databases">
        <title>Complete Genome Sequences of Two Strains of the Meat Spoilage Bacterium Brochothrix thermosphacta Isolated from Ground Chicken.</title>
        <authorList>
            <person name="Paoli G.C."/>
            <person name="Wijey C."/>
            <person name="Chen C.-Y."/>
            <person name="Nguyen L."/>
            <person name="Yan X."/>
            <person name="Irwin P.L."/>
        </authorList>
    </citation>
    <scope>NUCLEOTIDE SEQUENCE [LARGE SCALE GENOMIC DNA]</scope>
    <source>
        <strain evidence="1 2">BI</strain>
    </source>
</reference>
<sequence>MTQDIYFISSDAETTEIAKNWALKLNLEGYRFFTLSYETDHLPSELLPRLENAKHIIFLNTEKHIRLPHEIYNFPKFQVWDLMTIDYLSTDTSNIISQKLSDIIALKISYFAESLELITY</sequence>
<proteinExistence type="predicted"/>
<organism evidence="1 2">
    <name type="scientific">Brochothrix thermosphacta</name>
    <name type="common">Microbacterium thermosphactum</name>
    <dbReference type="NCBI Taxonomy" id="2756"/>
    <lineage>
        <taxon>Bacteria</taxon>
        <taxon>Bacillati</taxon>
        <taxon>Bacillota</taxon>
        <taxon>Bacilli</taxon>
        <taxon>Bacillales</taxon>
        <taxon>Listeriaceae</taxon>
        <taxon>Brochothrix</taxon>
    </lineage>
</organism>
<keyword evidence="2" id="KW-1185">Reference proteome</keyword>
<accession>A0A1D2L2K5</accession>
<name>A0A1D2L2K5_BROTH</name>
<protein>
    <submittedName>
        <fullName evidence="1">Uncharacterized protein</fullName>
    </submittedName>
</protein>
<dbReference type="RefSeq" id="WP_069125838.1">
    <property type="nucleotide sequence ID" value="NZ_CP023483.1"/>
</dbReference>
<dbReference type="AlphaFoldDB" id="A0A1D2L2K5"/>
<dbReference type="Proteomes" id="UP000243591">
    <property type="component" value="Chromosome"/>
</dbReference>
<dbReference type="KEGG" id="bths:CNY62_03350"/>
<dbReference type="EMBL" id="CP023483">
    <property type="protein sequence ID" value="ATF25514.1"/>
    <property type="molecule type" value="Genomic_DNA"/>
</dbReference>